<proteinExistence type="predicted"/>
<reference evidence="1" key="1">
    <citation type="submission" date="2013-12" db="EMBL/GenBank/DDBJ databases">
        <title>The Genome Sequence of Aphanomyces astaci APO3.</title>
        <authorList>
            <consortium name="The Broad Institute Genomics Platform"/>
            <person name="Russ C."/>
            <person name="Tyler B."/>
            <person name="van West P."/>
            <person name="Dieguez-Uribeondo J."/>
            <person name="Young S.K."/>
            <person name="Zeng Q."/>
            <person name="Gargeya S."/>
            <person name="Fitzgerald M."/>
            <person name="Abouelleil A."/>
            <person name="Alvarado L."/>
            <person name="Chapman S.B."/>
            <person name="Gainer-Dewar J."/>
            <person name="Goldberg J."/>
            <person name="Griggs A."/>
            <person name="Gujja S."/>
            <person name="Hansen M."/>
            <person name="Howarth C."/>
            <person name="Imamovic A."/>
            <person name="Ireland A."/>
            <person name="Larimer J."/>
            <person name="McCowan C."/>
            <person name="Murphy C."/>
            <person name="Pearson M."/>
            <person name="Poon T.W."/>
            <person name="Priest M."/>
            <person name="Roberts A."/>
            <person name="Saif S."/>
            <person name="Shea T."/>
            <person name="Sykes S."/>
            <person name="Wortman J."/>
            <person name="Nusbaum C."/>
            <person name="Birren B."/>
        </authorList>
    </citation>
    <scope>NUCLEOTIDE SEQUENCE [LARGE SCALE GENOMIC DNA]</scope>
    <source>
        <strain evidence="1">APO3</strain>
    </source>
</reference>
<accession>W4FJ92</accession>
<name>W4FJ92_APHAT</name>
<dbReference type="VEuPathDB" id="FungiDB:H257_16283"/>
<sequence length="110" mass="12333">MTSFPYIIDHVVGEANVWVDPLIRRLQKILGIQKAGWKAAGDAIPNVTYSVSDRYYVTVAGKLWIPDAAVDLQQRFCIIAHQGAADMGFRRQNPFKNEVVGKIKRMTTGE</sequence>
<dbReference type="AlphaFoldDB" id="W4FJ92"/>
<gene>
    <name evidence="1" type="ORF">H257_16283</name>
</gene>
<dbReference type="RefSeq" id="XP_009842956.1">
    <property type="nucleotide sequence ID" value="XM_009844654.1"/>
</dbReference>
<protein>
    <submittedName>
        <fullName evidence="1">Uncharacterized protein</fullName>
    </submittedName>
</protein>
<evidence type="ECO:0000313" key="1">
    <source>
        <dbReference type="EMBL" id="ETV67552.1"/>
    </source>
</evidence>
<dbReference type="EMBL" id="KI913196">
    <property type="protein sequence ID" value="ETV67552.1"/>
    <property type="molecule type" value="Genomic_DNA"/>
</dbReference>
<organism evidence="1">
    <name type="scientific">Aphanomyces astaci</name>
    <name type="common">Crayfish plague agent</name>
    <dbReference type="NCBI Taxonomy" id="112090"/>
    <lineage>
        <taxon>Eukaryota</taxon>
        <taxon>Sar</taxon>
        <taxon>Stramenopiles</taxon>
        <taxon>Oomycota</taxon>
        <taxon>Saprolegniomycetes</taxon>
        <taxon>Saprolegniales</taxon>
        <taxon>Verrucalvaceae</taxon>
        <taxon>Aphanomyces</taxon>
    </lineage>
</organism>
<dbReference type="GeneID" id="20818279"/>